<gene>
    <name evidence="1" type="ORF">ABNN70_01790</name>
</gene>
<dbReference type="RefSeq" id="WP_353948564.1">
    <property type="nucleotide sequence ID" value="NZ_CP159510.1"/>
</dbReference>
<sequence length="286" mass="32191">MIHVYETVLTDLDGTVLTPVNTVNAELTACLKKIKARGVRIFAVTGRSYSEACNILPADFPVDGMVTANGMAVFAGGTNIYQNALPAELVSELLQRAEKKQLYYQLHPVSGGRAALLCDRPCFKRLIRGERPESVHINEWLSRKDAVYRDMIWLDHLSPEDRENMSKMYFFSRNVSVIRSWIEELETISRRIPFEHFSSSKNNVEVNNQGVSKASGIEILLKHFHLNPAEALAFGDGENDLPMFRVAGHSVAMKNAPEHVKRHADEVTDRSNAENGLCKYLEKTFP</sequence>
<dbReference type="GO" id="GO:0016791">
    <property type="term" value="F:phosphatase activity"/>
    <property type="evidence" value="ECO:0007669"/>
    <property type="project" value="TreeGrafter"/>
</dbReference>
<dbReference type="InterPro" id="IPR036412">
    <property type="entry name" value="HAD-like_sf"/>
</dbReference>
<dbReference type="SFLD" id="SFLDG01140">
    <property type="entry name" value="C2.B:_Phosphomannomutase_and_P"/>
    <property type="match status" value="1"/>
</dbReference>
<dbReference type="PANTHER" id="PTHR10000">
    <property type="entry name" value="PHOSPHOSERINE PHOSPHATASE"/>
    <property type="match status" value="1"/>
</dbReference>
<dbReference type="NCBIfam" id="TIGR01484">
    <property type="entry name" value="HAD-SF-IIB"/>
    <property type="match status" value="1"/>
</dbReference>
<dbReference type="Gene3D" id="3.30.1240.10">
    <property type="match status" value="1"/>
</dbReference>
<dbReference type="SUPFAM" id="SSF56784">
    <property type="entry name" value="HAD-like"/>
    <property type="match status" value="1"/>
</dbReference>
<accession>A0AAU8IFJ7</accession>
<dbReference type="InterPro" id="IPR000150">
    <property type="entry name" value="Cof"/>
</dbReference>
<dbReference type="AlphaFoldDB" id="A0AAU8IFJ7"/>
<protein>
    <submittedName>
        <fullName evidence="1">HAD family hydrolase</fullName>
        <ecNumber evidence="1">3.-.-.-</ecNumber>
    </submittedName>
</protein>
<dbReference type="NCBIfam" id="TIGR00099">
    <property type="entry name" value="Cof-subfamily"/>
    <property type="match status" value="1"/>
</dbReference>
<dbReference type="GO" id="GO:0005829">
    <property type="term" value="C:cytosol"/>
    <property type="evidence" value="ECO:0007669"/>
    <property type="project" value="TreeGrafter"/>
</dbReference>
<evidence type="ECO:0000313" key="1">
    <source>
        <dbReference type="EMBL" id="XCJ17290.1"/>
    </source>
</evidence>
<dbReference type="GO" id="GO:0000287">
    <property type="term" value="F:magnesium ion binding"/>
    <property type="evidence" value="ECO:0007669"/>
    <property type="project" value="TreeGrafter"/>
</dbReference>
<dbReference type="InterPro" id="IPR023214">
    <property type="entry name" value="HAD_sf"/>
</dbReference>
<dbReference type="Pfam" id="PF08282">
    <property type="entry name" value="Hydrolase_3"/>
    <property type="match status" value="1"/>
</dbReference>
<dbReference type="PANTHER" id="PTHR10000:SF55">
    <property type="entry name" value="5-AMINO-6-(5-PHOSPHO-D-RIBITYLAMINO)URACIL PHOSPHATASE YCSE"/>
    <property type="match status" value="1"/>
</dbReference>
<dbReference type="Gene3D" id="3.40.50.1000">
    <property type="entry name" value="HAD superfamily/HAD-like"/>
    <property type="match status" value="1"/>
</dbReference>
<dbReference type="SFLD" id="SFLDS00003">
    <property type="entry name" value="Haloacid_Dehalogenase"/>
    <property type="match status" value="1"/>
</dbReference>
<organism evidence="1">
    <name type="scientific">Sporolactobacillus sp. Y61</name>
    <dbReference type="NCBI Taxonomy" id="3160863"/>
    <lineage>
        <taxon>Bacteria</taxon>
        <taxon>Bacillati</taxon>
        <taxon>Bacillota</taxon>
        <taxon>Bacilli</taxon>
        <taxon>Bacillales</taxon>
        <taxon>Sporolactobacillaceae</taxon>
        <taxon>Sporolactobacillus</taxon>
    </lineage>
</organism>
<name>A0AAU8IFJ7_9BACL</name>
<dbReference type="InterPro" id="IPR006379">
    <property type="entry name" value="HAD-SF_hydro_IIB"/>
</dbReference>
<keyword evidence="1" id="KW-0378">Hydrolase</keyword>
<proteinExistence type="predicted"/>
<dbReference type="PROSITE" id="PS01229">
    <property type="entry name" value="COF_2"/>
    <property type="match status" value="1"/>
</dbReference>
<dbReference type="EC" id="3.-.-.-" evidence="1"/>
<reference evidence="1" key="1">
    <citation type="submission" date="2024-06" db="EMBL/GenBank/DDBJ databases">
        <authorList>
            <person name="Fan A."/>
            <person name="Zhang F.Y."/>
            <person name="Zhang L."/>
        </authorList>
    </citation>
    <scope>NUCLEOTIDE SEQUENCE</scope>
    <source>
        <strain evidence="1">Y61</strain>
    </source>
</reference>
<dbReference type="EMBL" id="CP159510">
    <property type="protein sequence ID" value="XCJ17290.1"/>
    <property type="molecule type" value="Genomic_DNA"/>
</dbReference>